<dbReference type="AlphaFoldDB" id="A0A124GMF7"/>
<organism evidence="1">
    <name type="scientific">Picea glauca</name>
    <name type="common">White spruce</name>
    <name type="synonym">Pinus glauca</name>
    <dbReference type="NCBI Taxonomy" id="3330"/>
    <lineage>
        <taxon>Eukaryota</taxon>
        <taxon>Viridiplantae</taxon>
        <taxon>Streptophyta</taxon>
        <taxon>Embryophyta</taxon>
        <taxon>Tracheophyta</taxon>
        <taxon>Spermatophyta</taxon>
        <taxon>Pinopsida</taxon>
        <taxon>Pinidae</taxon>
        <taxon>Conifers I</taxon>
        <taxon>Pinales</taxon>
        <taxon>Pinaceae</taxon>
        <taxon>Picea</taxon>
    </lineage>
</organism>
<proteinExistence type="predicted"/>
<evidence type="ECO:0000313" key="1">
    <source>
        <dbReference type="EMBL" id="KUM45513.1"/>
    </source>
</evidence>
<keyword evidence="1" id="KW-0496">Mitochondrion</keyword>
<sequence length="69" mass="8142">MLLVLELQRVPDQWFQPLHLDMLELQLALKLVLNKRSFNPSYSVSNGLLHFHCGWDPYSANKVNYSIWI</sequence>
<accession>A0A124GMF7</accession>
<geneLocation type="mitochondrion" evidence="1"/>
<reference evidence="1" key="1">
    <citation type="journal article" date="2015" name="Genome Biol. Evol.">
        <title>Organellar Genomes of White Spruce (Picea glauca): Assembly and Annotation.</title>
        <authorList>
            <person name="Jackman S.D."/>
            <person name="Warren R.L."/>
            <person name="Gibb E.A."/>
            <person name="Vandervalk B.P."/>
            <person name="Mohamadi H."/>
            <person name="Chu J."/>
            <person name="Raymond A."/>
            <person name="Pleasance S."/>
            <person name="Coope R."/>
            <person name="Wildung M.R."/>
            <person name="Ritland C.E."/>
            <person name="Bousquet J."/>
            <person name="Jones S.J."/>
            <person name="Bohlmann J."/>
            <person name="Birol I."/>
        </authorList>
    </citation>
    <scope>NUCLEOTIDE SEQUENCE [LARGE SCALE GENOMIC DNA]</scope>
    <source>
        <tissue evidence="1">Flushing bud</tissue>
    </source>
</reference>
<gene>
    <name evidence="1" type="ORF">ABT39_MTgene2615</name>
</gene>
<dbReference type="EMBL" id="LKAM01000018">
    <property type="protein sequence ID" value="KUM45513.1"/>
    <property type="molecule type" value="Genomic_DNA"/>
</dbReference>
<name>A0A124GMF7_PICGL</name>
<comment type="caution">
    <text evidence="1">The sequence shown here is derived from an EMBL/GenBank/DDBJ whole genome shotgun (WGS) entry which is preliminary data.</text>
</comment>
<protein>
    <submittedName>
        <fullName evidence="1">Uncharacterized protein</fullName>
    </submittedName>
</protein>